<accession>A2DLF2</accession>
<reference evidence="3" key="2">
    <citation type="journal article" date="2007" name="Science">
        <title>Draft genome sequence of the sexually transmitted pathogen Trichomonas vaginalis.</title>
        <authorList>
            <person name="Carlton J.M."/>
            <person name="Hirt R.P."/>
            <person name="Silva J.C."/>
            <person name="Delcher A.L."/>
            <person name="Schatz M."/>
            <person name="Zhao Q."/>
            <person name="Wortman J.R."/>
            <person name="Bidwell S.L."/>
            <person name="Alsmark U.C.M."/>
            <person name="Besteiro S."/>
            <person name="Sicheritz-Ponten T."/>
            <person name="Noel C.J."/>
            <person name="Dacks J.B."/>
            <person name="Foster P.G."/>
            <person name="Simillion C."/>
            <person name="Van de Peer Y."/>
            <person name="Miranda-Saavedra D."/>
            <person name="Barton G.J."/>
            <person name="Westrop G.D."/>
            <person name="Mueller S."/>
            <person name="Dessi D."/>
            <person name="Fiori P.L."/>
            <person name="Ren Q."/>
            <person name="Paulsen I."/>
            <person name="Zhang H."/>
            <person name="Bastida-Corcuera F.D."/>
            <person name="Simoes-Barbosa A."/>
            <person name="Brown M.T."/>
            <person name="Hayes R.D."/>
            <person name="Mukherjee M."/>
            <person name="Okumura C.Y."/>
            <person name="Schneider R."/>
            <person name="Smith A.J."/>
            <person name="Vanacova S."/>
            <person name="Villalvazo M."/>
            <person name="Haas B.J."/>
            <person name="Pertea M."/>
            <person name="Feldblyum T.V."/>
            <person name="Utterback T.R."/>
            <person name="Shu C.L."/>
            <person name="Osoegawa K."/>
            <person name="de Jong P.J."/>
            <person name="Hrdy I."/>
            <person name="Horvathova L."/>
            <person name="Zubacova Z."/>
            <person name="Dolezal P."/>
            <person name="Malik S.B."/>
            <person name="Logsdon J.M. Jr."/>
            <person name="Henze K."/>
            <person name="Gupta A."/>
            <person name="Wang C.C."/>
            <person name="Dunne R.L."/>
            <person name="Upcroft J.A."/>
            <person name="Upcroft P."/>
            <person name="White O."/>
            <person name="Salzberg S.L."/>
            <person name="Tang P."/>
            <person name="Chiu C.-H."/>
            <person name="Lee Y.-S."/>
            <person name="Embley T.M."/>
            <person name="Coombs G.H."/>
            <person name="Mottram J.C."/>
            <person name="Tachezy J."/>
            <person name="Fraser-Liggett C.M."/>
            <person name="Johnson P.J."/>
        </authorList>
    </citation>
    <scope>NUCLEOTIDE SEQUENCE [LARGE SCALE GENOMIC DNA]</scope>
    <source>
        <strain evidence="3">G3</strain>
    </source>
</reference>
<dbReference type="EMBL" id="DS113215">
    <property type="protein sequence ID" value="EAY18770.1"/>
    <property type="molecule type" value="Genomic_DNA"/>
</dbReference>
<name>A2DLF2_TRIV3</name>
<evidence type="ECO:0000256" key="1">
    <source>
        <dbReference type="SAM" id="Coils"/>
    </source>
</evidence>
<protein>
    <submittedName>
        <fullName evidence="3">Uncharacterized protein</fullName>
    </submittedName>
</protein>
<reference evidence="3" key="1">
    <citation type="submission" date="2006-10" db="EMBL/GenBank/DDBJ databases">
        <authorList>
            <person name="Amadeo P."/>
            <person name="Zhao Q."/>
            <person name="Wortman J."/>
            <person name="Fraser-Liggett C."/>
            <person name="Carlton J."/>
        </authorList>
    </citation>
    <scope>NUCLEOTIDE SEQUENCE</scope>
    <source>
        <strain evidence="3">G3</strain>
    </source>
</reference>
<dbReference type="InParanoid" id="A2DLF2"/>
<evidence type="ECO:0000256" key="2">
    <source>
        <dbReference type="SAM" id="MobiDB-lite"/>
    </source>
</evidence>
<evidence type="ECO:0000313" key="4">
    <source>
        <dbReference type="Proteomes" id="UP000001542"/>
    </source>
</evidence>
<dbReference type="KEGG" id="tva:5464284"/>
<feature type="coiled-coil region" evidence="1">
    <location>
        <begin position="368"/>
        <end position="420"/>
    </location>
</feature>
<dbReference type="VEuPathDB" id="TrichDB:TVAGG3_0013840"/>
<organism evidence="3 4">
    <name type="scientific">Trichomonas vaginalis (strain ATCC PRA-98 / G3)</name>
    <dbReference type="NCBI Taxonomy" id="412133"/>
    <lineage>
        <taxon>Eukaryota</taxon>
        <taxon>Metamonada</taxon>
        <taxon>Parabasalia</taxon>
        <taxon>Trichomonadida</taxon>
        <taxon>Trichomonadidae</taxon>
        <taxon>Trichomonas</taxon>
    </lineage>
</organism>
<dbReference type="AlphaFoldDB" id="A2DLF2"/>
<dbReference type="RefSeq" id="XP_001579756.1">
    <property type="nucleotide sequence ID" value="XM_001579706.1"/>
</dbReference>
<dbReference type="VEuPathDB" id="TrichDB:TVAG_268030"/>
<keyword evidence="4" id="KW-1185">Reference proteome</keyword>
<dbReference type="Proteomes" id="UP000001542">
    <property type="component" value="Unassembled WGS sequence"/>
</dbReference>
<sequence length="876" mass="101172">MKKAKTARNPIPTIQSTMDPITEKRLLGNLKPPSRNYSTSSQPKRIERVELKLQPPPQAAENLSKLSSIQQFQNDFIILDNDAQKLHQISSPKDCEKMFDAVAEIKDSMPIFKSHCKKIAKQKKLNAEVSQISFNFYKDYSEQFDIFVQRMNAFGDQIHNIYTHEIIALFQAMDTSVSTIFDACNRDPAARSLLLQYRKYCDDSMKNVDQTLVDYLEDTTFTAFTSEEIDRIAETAKTFGRFFERDLYPALRQCIPTNEQLPDAIQKFHKSYVQLIPLITGAPTFVELYSQVLKDLDVLKKDMSVVRKEVGDERILKKETRVEIIQNESENNDEDKDDFHPALRALAAYFNTTINEDQKVSDILDEIQTAARKTVNELKSTITRLQNEMERPEGVPKDLYKKQLTDIREFKKELEQKVNNETDSFCRSIIYSIKSMISDAKIDTNISYVRQIQYITNELRNTISKNNENAAKYQVEIENSKEFLKKIGPIDENLPLDKMLKNSFAQAMNNEKNAKEQLKLIQYEQQKLRSDLMNFICSAFVIDEADISDQSLKELFITIQQEINRNTNEIKRARDNSAQVLEVYKISRDKIAKMLNIECTGFNVEEVESDFSKLENQLQIKLSNEVIFQQNIYVFIKKVVDALSLSVSITDPTREELNNSMAAIIKKIENDHDTSIKILNNQPDKGLFKLPALCYKYFLQLFSLITGEKLKADQNLDLKSMFETSLKRFTEIKSENIRDIFGDLINTEKYITNRTAVIQRLHDDVQDARIMKEQLAKLHQIIDSITIQLKNEEMVFIPGTKQLEALASISASLLVLRNEKEVESNNVIQSVADMNNTLCELISAGKFSPERTRSLLIYQNELKEMIEQMRNGNTKY</sequence>
<evidence type="ECO:0000313" key="3">
    <source>
        <dbReference type="EMBL" id="EAY18770.1"/>
    </source>
</evidence>
<gene>
    <name evidence="3" type="ORF">TVAG_268030</name>
</gene>
<proteinExistence type="predicted"/>
<keyword evidence="1" id="KW-0175">Coiled coil</keyword>
<feature type="region of interest" description="Disordered" evidence="2">
    <location>
        <begin position="1"/>
        <end position="44"/>
    </location>
</feature>